<dbReference type="AlphaFoldDB" id="A0A917Y222"/>
<reference evidence="2 3" key="1">
    <citation type="journal article" date="2014" name="Int. J. Syst. Evol. Microbiol.">
        <title>Complete genome sequence of Corynebacterium casei LMG S-19264T (=DSM 44701T), isolated from a smear-ripened cheese.</title>
        <authorList>
            <consortium name="US DOE Joint Genome Institute (JGI-PGF)"/>
            <person name="Walter F."/>
            <person name="Albersmeier A."/>
            <person name="Kalinowski J."/>
            <person name="Ruckert C."/>
        </authorList>
    </citation>
    <scope>NUCLEOTIDE SEQUENCE [LARGE SCALE GENOMIC DNA]</scope>
    <source>
        <strain evidence="2 3">CGMCC 4.7111</strain>
    </source>
</reference>
<evidence type="ECO:0000313" key="2">
    <source>
        <dbReference type="EMBL" id="GGN64552.1"/>
    </source>
</evidence>
<dbReference type="Proteomes" id="UP000600365">
    <property type="component" value="Unassembled WGS sequence"/>
</dbReference>
<gene>
    <name evidence="2" type="ORF">GCM10011579_034060</name>
</gene>
<dbReference type="EMBL" id="BMMM01000005">
    <property type="protein sequence ID" value="GGN64552.1"/>
    <property type="molecule type" value="Genomic_DNA"/>
</dbReference>
<proteinExistence type="predicted"/>
<evidence type="ECO:0000256" key="1">
    <source>
        <dbReference type="SAM" id="MobiDB-lite"/>
    </source>
</evidence>
<feature type="region of interest" description="Disordered" evidence="1">
    <location>
        <begin position="1"/>
        <end position="21"/>
    </location>
</feature>
<dbReference type="Pfam" id="PF13432">
    <property type="entry name" value="TPR_16"/>
    <property type="match status" value="1"/>
</dbReference>
<feature type="region of interest" description="Disordered" evidence="1">
    <location>
        <begin position="312"/>
        <end position="361"/>
    </location>
</feature>
<keyword evidence="3" id="KW-1185">Reference proteome</keyword>
<dbReference type="Gene3D" id="1.25.40.10">
    <property type="entry name" value="Tetratricopeptide repeat domain"/>
    <property type="match status" value="1"/>
</dbReference>
<dbReference type="SUPFAM" id="SSF48452">
    <property type="entry name" value="TPR-like"/>
    <property type="match status" value="1"/>
</dbReference>
<dbReference type="InterPro" id="IPR011990">
    <property type="entry name" value="TPR-like_helical_dom_sf"/>
</dbReference>
<name>A0A917Y222_9ACTN</name>
<feature type="compositionally biased region" description="Low complexity" evidence="1">
    <location>
        <begin position="339"/>
        <end position="361"/>
    </location>
</feature>
<feature type="compositionally biased region" description="Pro residues" evidence="1">
    <location>
        <begin position="322"/>
        <end position="332"/>
    </location>
</feature>
<organism evidence="2 3">
    <name type="scientific">Streptomyces albiflavescens</name>
    <dbReference type="NCBI Taxonomy" id="1623582"/>
    <lineage>
        <taxon>Bacteria</taxon>
        <taxon>Bacillati</taxon>
        <taxon>Actinomycetota</taxon>
        <taxon>Actinomycetes</taxon>
        <taxon>Kitasatosporales</taxon>
        <taxon>Streptomycetaceae</taxon>
        <taxon>Streptomyces</taxon>
    </lineage>
</organism>
<comment type="caution">
    <text evidence="2">The sequence shown here is derived from an EMBL/GenBank/DDBJ whole genome shotgun (WGS) entry which is preliminary data.</text>
</comment>
<accession>A0A917Y222</accession>
<sequence>MSRKRRRTPHQPAPAERTYATQAEELEALAREYPEDREEILVEAAGSWNDAEEYDRALALYQQLLDTKCEDPHLIEAYRISTLWDAGRADQAREAAGRLRRQHPTDPGAWNFVAEAFETAGELRDAADWFTAGITHLLGPATPLTPSAVEHASDPSGIEMLVIGRHRVRRRLTQPHDALDTLADDLHEHRPSLLRGSSTLDDLHDPDRLRAAESGDEDALQAEFDKLTAEVTARRAALSRPRMTCALFWPETEFTQLLARWPALADHYGAEHHEHIRLTEELLHRRSGDGEPHLGIARGTMADFEAFTRDEDLPHRTATPGPDTPPISPPAARPRHGPHPATAPAGAAPPANTRSAAATPL</sequence>
<protein>
    <submittedName>
        <fullName evidence="2">Preprotein translocase SecA</fullName>
    </submittedName>
</protein>
<evidence type="ECO:0000313" key="3">
    <source>
        <dbReference type="Proteomes" id="UP000600365"/>
    </source>
</evidence>